<dbReference type="SMART" id="SM00287">
    <property type="entry name" value="SH3b"/>
    <property type="match status" value="1"/>
</dbReference>
<name>A0A7H0HIF6_9BURK</name>
<dbReference type="KEGG" id="amon:H9L24_05470"/>
<dbReference type="EMBL" id="CP060790">
    <property type="protein sequence ID" value="QNP60322.1"/>
    <property type="molecule type" value="Genomic_DNA"/>
</dbReference>
<evidence type="ECO:0000256" key="1">
    <source>
        <dbReference type="SAM" id="SignalP"/>
    </source>
</evidence>
<keyword evidence="4" id="KW-1185">Reference proteome</keyword>
<dbReference type="Pfam" id="PF08239">
    <property type="entry name" value="SH3_3"/>
    <property type="match status" value="1"/>
</dbReference>
<accession>A0A7H0HIF6</accession>
<feature type="domain" description="SH3b" evidence="2">
    <location>
        <begin position="27"/>
        <end position="87"/>
    </location>
</feature>
<feature type="signal peptide" evidence="1">
    <location>
        <begin position="1"/>
        <end position="27"/>
    </location>
</feature>
<dbReference type="InterPro" id="IPR003646">
    <property type="entry name" value="SH3-like_bac-type"/>
</dbReference>
<dbReference type="RefSeq" id="WP_187737303.1">
    <property type="nucleotide sequence ID" value="NZ_CP060790.1"/>
</dbReference>
<keyword evidence="1" id="KW-0732">Signal</keyword>
<reference evidence="3 4" key="1">
    <citation type="submission" date="2020-08" db="EMBL/GenBank/DDBJ databases">
        <title>Genome sequence of Acidovorax monticola KACC 19171T.</title>
        <authorList>
            <person name="Hyun D.-W."/>
            <person name="Bae J.-W."/>
        </authorList>
    </citation>
    <scope>NUCLEOTIDE SEQUENCE [LARGE SCALE GENOMIC DNA]</scope>
    <source>
        <strain evidence="3 4">KACC 19171</strain>
    </source>
</reference>
<protein>
    <submittedName>
        <fullName evidence="3">SH3 domain-containing protein</fullName>
    </submittedName>
</protein>
<gene>
    <name evidence="3" type="ORF">H9L24_05470</name>
</gene>
<sequence length="173" mass="17520">MKASAVAAVLRWLLAAALVALSWGARAQSLEVSTATELRASPALNAKSLAALPVGTRAEQLESQGGWVRIKAGAREGWVRGTHLRAAGGTKAAAASTANPVTGLTGLFSASSTRPTATTGTRGLTQEQLAKAQPAPAEVAQLESYAVTAAQAQQFAQGGNLAAQPIKAYTGAE</sequence>
<evidence type="ECO:0000259" key="2">
    <source>
        <dbReference type="SMART" id="SM00287"/>
    </source>
</evidence>
<dbReference type="AlphaFoldDB" id="A0A7H0HIF6"/>
<feature type="chain" id="PRO_5028954137" evidence="1">
    <location>
        <begin position="28"/>
        <end position="173"/>
    </location>
</feature>
<dbReference type="Proteomes" id="UP000516057">
    <property type="component" value="Chromosome"/>
</dbReference>
<dbReference type="Gene3D" id="2.30.30.40">
    <property type="entry name" value="SH3 Domains"/>
    <property type="match status" value="1"/>
</dbReference>
<evidence type="ECO:0000313" key="4">
    <source>
        <dbReference type="Proteomes" id="UP000516057"/>
    </source>
</evidence>
<organism evidence="3 4">
    <name type="scientific">Paenacidovorax monticola</name>
    <dbReference type="NCBI Taxonomy" id="1926868"/>
    <lineage>
        <taxon>Bacteria</taxon>
        <taxon>Pseudomonadati</taxon>
        <taxon>Pseudomonadota</taxon>
        <taxon>Betaproteobacteria</taxon>
        <taxon>Burkholderiales</taxon>
        <taxon>Comamonadaceae</taxon>
        <taxon>Paenacidovorax</taxon>
    </lineage>
</organism>
<proteinExistence type="predicted"/>
<evidence type="ECO:0000313" key="3">
    <source>
        <dbReference type="EMBL" id="QNP60322.1"/>
    </source>
</evidence>